<evidence type="ECO:0000313" key="3">
    <source>
        <dbReference type="EMBL" id="UZJ25534.1"/>
    </source>
</evidence>
<sequence length="342" mass="36511">MALRLWFNQAYRGTFQLIGMLRGGLATDGVEMHVTGSHTARSTPFLQACDDVFAEPEDVVGREWVELALRICAERRIDVFVPGRERAAIDDAAGEFAAAGVALMVNPADAVRTLGDKAAAHASALSLGVPVAQTHVVTDADGFRAAVAALRAEGLRACVKPAVDHGAKGFRVLDETVGSYADLLALPDARVHPDEVARRIEAVGEVAPLLVCELLEGDELSVDVLSQDGTVLAAVPRSKAGPQWTRQIVEDLEALSITEAITKGHGLRYLSNVQVRYGQGRARLLEVNTRAASGLFHSAASGLNLPHLALRLLLDGEVHVPAPRFGATVLTWTEAREVTLPF</sequence>
<name>A0ABY6P208_9NOCA</name>
<protein>
    <submittedName>
        <fullName evidence="3">ATP-grasp domain-containing protein</fullName>
    </submittedName>
</protein>
<gene>
    <name evidence="3" type="ORF">RHODO2019_03435</name>
</gene>
<keyword evidence="1" id="KW-0547">Nucleotide-binding</keyword>
<feature type="domain" description="ATP-grasp" evidence="2">
    <location>
        <begin position="121"/>
        <end position="314"/>
    </location>
</feature>
<evidence type="ECO:0000313" key="4">
    <source>
        <dbReference type="Proteomes" id="UP001164965"/>
    </source>
</evidence>
<dbReference type="InterPro" id="IPR011761">
    <property type="entry name" value="ATP-grasp"/>
</dbReference>
<dbReference type="Gene3D" id="3.30.470.20">
    <property type="entry name" value="ATP-grasp fold, B domain"/>
    <property type="match status" value="1"/>
</dbReference>
<reference evidence="3" key="1">
    <citation type="submission" date="2022-10" db="EMBL/GenBank/DDBJ databases">
        <title>Rhodococcus sp.75.</title>
        <authorList>
            <person name="Sun M."/>
        </authorList>
    </citation>
    <scope>NUCLEOTIDE SEQUENCE</scope>
    <source>
        <strain evidence="3">75</strain>
    </source>
</reference>
<evidence type="ECO:0000259" key="2">
    <source>
        <dbReference type="PROSITE" id="PS50975"/>
    </source>
</evidence>
<dbReference type="InterPro" id="IPR005479">
    <property type="entry name" value="CPAse_ATP-bd"/>
</dbReference>
<dbReference type="PIRSF" id="PIRSF029120">
    <property type="entry name" value="UCP029120"/>
    <property type="match status" value="1"/>
</dbReference>
<dbReference type="InterPro" id="IPR011226">
    <property type="entry name" value="ATP-grasp_fam"/>
</dbReference>
<dbReference type="RefSeq" id="WP_265383638.1">
    <property type="nucleotide sequence ID" value="NZ_CP110615.1"/>
</dbReference>
<dbReference type="Gene3D" id="3.40.50.20">
    <property type="match status" value="1"/>
</dbReference>
<dbReference type="PROSITE" id="PS50975">
    <property type="entry name" value="ATP_GRASP"/>
    <property type="match status" value="1"/>
</dbReference>
<keyword evidence="1" id="KW-0067">ATP-binding</keyword>
<evidence type="ECO:0000256" key="1">
    <source>
        <dbReference type="PROSITE-ProRule" id="PRU00409"/>
    </source>
</evidence>
<proteinExistence type="predicted"/>
<keyword evidence="4" id="KW-1185">Reference proteome</keyword>
<dbReference type="SUPFAM" id="SSF56059">
    <property type="entry name" value="Glutathione synthetase ATP-binding domain-like"/>
    <property type="match status" value="1"/>
</dbReference>
<accession>A0ABY6P208</accession>
<dbReference type="Proteomes" id="UP001164965">
    <property type="component" value="Chromosome"/>
</dbReference>
<dbReference type="PROSITE" id="PS00867">
    <property type="entry name" value="CPSASE_2"/>
    <property type="match status" value="1"/>
</dbReference>
<dbReference type="Pfam" id="PF15632">
    <property type="entry name" value="ATPgrasp_Ter"/>
    <property type="match status" value="1"/>
</dbReference>
<organism evidence="3 4">
    <name type="scientific">Rhodococcus antarcticus</name>
    <dbReference type="NCBI Taxonomy" id="2987751"/>
    <lineage>
        <taxon>Bacteria</taxon>
        <taxon>Bacillati</taxon>
        <taxon>Actinomycetota</taxon>
        <taxon>Actinomycetes</taxon>
        <taxon>Mycobacteriales</taxon>
        <taxon>Nocardiaceae</taxon>
        <taxon>Rhodococcus</taxon>
    </lineage>
</organism>
<dbReference type="EMBL" id="CP110615">
    <property type="protein sequence ID" value="UZJ25534.1"/>
    <property type="molecule type" value="Genomic_DNA"/>
</dbReference>